<name>A0ABP7AJX7_9ACTN</name>
<evidence type="ECO:0000313" key="3">
    <source>
        <dbReference type="Proteomes" id="UP001501074"/>
    </source>
</evidence>
<organism evidence="2 3">
    <name type="scientific">Kineosporia mesophila</name>
    <dbReference type="NCBI Taxonomy" id="566012"/>
    <lineage>
        <taxon>Bacteria</taxon>
        <taxon>Bacillati</taxon>
        <taxon>Actinomycetota</taxon>
        <taxon>Actinomycetes</taxon>
        <taxon>Kineosporiales</taxon>
        <taxon>Kineosporiaceae</taxon>
        <taxon>Kineosporia</taxon>
    </lineage>
</organism>
<sequence>MFSTTGFSGAAGTASAAPATGEPEPGESGDPHAETAAPIAAVAVTARIWRRLMLMRLFPFVSAEKGDHVRFAGSARAACNRLQRPVNEVRASKTFRKRRLQRPDRDRLAGLPGTAVHPGDRALRDVGRPGATILQAHDRTGRLGTEQTGTQYERENRDDVR</sequence>
<reference evidence="3" key="1">
    <citation type="journal article" date="2019" name="Int. J. Syst. Evol. Microbiol.">
        <title>The Global Catalogue of Microorganisms (GCM) 10K type strain sequencing project: providing services to taxonomists for standard genome sequencing and annotation.</title>
        <authorList>
            <consortium name="The Broad Institute Genomics Platform"/>
            <consortium name="The Broad Institute Genome Sequencing Center for Infectious Disease"/>
            <person name="Wu L."/>
            <person name="Ma J."/>
        </authorList>
    </citation>
    <scope>NUCLEOTIDE SEQUENCE [LARGE SCALE GENOMIC DNA]</scope>
    <source>
        <strain evidence="3">JCM 16902</strain>
    </source>
</reference>
<feature type="region of interest" description="Disordered" evidence="1">
    <location>
        <begin position="98"/>
        <end position="161"/>
    </location>
</feature>
<gene>
    <name evidence="2" type="ORF">GCM10022223_61000</name>
</gene>
<feature type="compositionally biased region" description="Basic and acidic residues" evidence="1">
    <location>
        <begin position="118"/>
        <end position="127"/>
    </location>
</feature>
<evidence type="ECO:0000313" key="2">
    <source>
        <dbReference type="EMBL" id="GAA3634484.1"/>
    </source>
</evidence>
<accession>A0ABP7AJX7</accession>
<keyword evidence="3" id="KW-1185">Reference proteome</keyword>
<dbReference type="Proteomes" id="UP001501074">
    <property type="component" value="Unassembled WGS sequence"/>
</dbReference>
<feature type="compositionally biased region" description="Basic and acidic residues" evidence="1">
    <location>
        <begin position="152"/>
        <end position="161"/>
    </location>
</feature>
<protein>
    <submittedName>
        <fullName evidence="2">Uncharacterized protein</fullName>
    </submittedName>
</protein>
<evidence type="ECO:0000256" key="1">
    <source>
        <dbReference type="SAM" id="MobiDB-lite"/>
    </source>
</evidence>
<dbReference type="EMBL" id="BAAAZO010000012">
    <property type="protein sequence ID" value="GAA3634484.1"/>
    <property type="molecule type" value="Genomic_DNA"/>
</dbReference>
<proteinExistence type="predicted"/>
<comment type="caution">
    <text evidence="2">The sequence shown here is derived from an EMBL/GenBank/DDBJ whole genome shotgun (WGS) entry which is preliminary data.</text>
</comment>
<feature type="region of interest" description="Disordered" evidence="1">
    <location>
        <begin position="1"/>
        <end position="34"/>
    </location>
</feature>